<dbReference type="AlphaFoldDB" id="A0A3M6I0F7"/>
<dbReference type="Proteomes" id="UP000271531">
    <property type="component" value="Unassembled WGS sequence"/>
</dbReference>
<reference evidence="1 2" key="1">
    <citation type="submission" date="2018-08" db="EMBL/GenBank/DDBJ databases">
        <title>Recombination of ecologically and evolutionarily significant loci maintains genetic cohesion in the Pseudomonas syringae species complex.</title>
        <authorList>
            <person name="Dillon M."/>
            <person name="Thakur S."/>
            <person name="Almeida R.N.D."/>
            <person name="Weir B.S."/>
            <person name="Guttman D.S."/>
        </authorList>
    </citation>
    <scope>NUCLEOTIDE SEQUENCE [LARGE SCALE GENOMIC DNA]</scope>
    <source>
        <strain evidence="1 2">ICMP 4525</strain>
    </source>
</reference>
<gene>
    <name evidence="1" type="ORF">ALP03_102917</name>
</gene>
<evidence type="ECO:0000313" key="2">
    <source>
        <dbReference type="Proteomes" id="UP000271531"/>
    </source>
</evidence>
<sequence>MNLFARHRSAISQPVQKIPWSRNAKGRLAMAPDGFETAFAEGCRTI</sequence>
<evidence type="ECO:0000313" key="1">
    <source>
        <dbReference type="EMBL" id="RMW10678.1"/>
    </source>
</evidence>
<proteinExistence type="predicted"/>
<accession>A0A3M6I0F7</accession>
<dbReference type="EMBL" id="RBVA01000108">
    <property type="protein sequence ID" value="RMW10678.1"/>
    <property type="molecule type" value="Genomic_DNA"/>
</dbReference>
<comment type="caution">
    <text evidence="1">The sequence shown here is derived from an EMBL/GenBank/DDBJ whole genome shotgun (WGS) entry which is preliminary data.</text>
</comment>
<name>A0A3M6I0F7_PSEAJ</name>
<organism evidence="1 2">
    <name type="scientific">Pseudomonas amygdali pv. tabaci</name>
    <name type="common">Pseudomonas syringae pv. tabaci</name>
    <dbReference type="NCBI Taxonomy" id="322"/>
    <lineage>
        <taxon>Bacteria</taxon>
        <taxon>Pseudomonadati</taxon>
        <taxon>Pseudomonadota</taxon>
        <taxon>Gammaproteobacteria</taxon>
        <taxon>Pseudomonadales</taxon>
        <taxon>Pseudomonadaceae</taxon>
        <taxon>Pseudomonas</taxon>
        <taxon>Pseudomonas amygdali</taxon>
    </lineage>
</organism>
<protein>
    <submittedName>
        <fullName evidence="1">Uncharacterized protein</fullName>
    </submittedName>
</protein>